<dbReference type="SMART" id="SM00192">
    <property type="entry name" value="LDLa"/>
    <property type="match status" value="1"/>
</dbReference>
<proteinExistence type="predicted"/>
<dbReference type="GeneID" id="6749864"/>
<evidence type="ECO:0000313" key="4">
    <source>
        <dbReference type="Proteomes" id="UP000009022"/>
    </source>
</evidence>
<reference evidence="3 4" key="1">
    <citation type="journal article" date="2008" name="Nature">
        <title>The Trichoplax genome and the nature of placozoans.</title>
        <authorList>
            <person name="Srivastava M."/>
            <person name="Begovic E."/>
            <person name="Chapman J."/>
            <person name="Putnam N.H."/>
            <person name="Hellsten U."/>
            <person name="Kawashima T."/>
            <person name="Kuo A."/>
            <person name="Mitros T."/>
            <person name="Salamov A."/>
            <person name="Carpenter M.L."/>
            <person name="Signorovitch A.Y."/>
            <person name="Moreno M.A."/>
            <person name="Kamm K."/>
            <person name="Grimwood J."/>
            <person name="Schmutz J."/>
            <person name="Shapiro H."/>
            <person name="Grigoriev I.V."/>
            <person name="Buss L.W."/>
            <person name="Schierwater B."/>
            <person name="Dellaporta S.L."/>
            <person name="Rokhsar D.S."/>
        </authorList>
    </citation>
    <scope>NUCLEOTIDE SEQUENCE [LARGE SCALE GENOMIC DNA]</scope>
    <source>
        <strain evidence="3 4">Grell-BS-1999</strain>
    </source>
</reference>
<dbReference type="PROSITE" id="PS01209">
    <property type="entry name" value="LDLRA_1"/>
    <property type="match status" value="1"/>
</dbReference>
<name>B3RKX2_TRIAD</name>
<dbReference type="CDD" id="cd00112">
    <property type="entry name" value="LDLa"/>
    <property type="match status" value="1"/>
</dbReference>
<dbReference type="InterPro" id="IPR023415">
    <property type="entry name" value="LDLR_class-A_CS"/>
</dbReference>
<dbReference type="SUPFAM" id="SSF57424">
    <property type="entry name" value="LDL receptor-like module"/>
    <property type="match status" value="1"/>
</dbReference>
<dbReference type="STRING" id="10228.B3RKX2"/>
<dbReference type="Gene3D" id="4.10.400.10">
    <property type="entry name" value="Low-density Lipoprotein Receptor"/>
    <property type="match status" value="1"/>
</dbReference>
<dbReference type="SUPFAM" id="SSF52058">
    <property type="entry name" value="L domain-like"/>
    <property type="match status" value="1"/>
</dbReference>
<dbReference type="EMBL" id="DS985241">
    <property type="protein sequence ID" value="EDV29448.1"/>
    <property type="molecule type" value="Genomic_DNA"/>
</dbReference>
<dbReference type="PhylomeDB" id="B3RKX2"/>
<dbReference type="AlphaFoldDB" id="B3RKX2"/>
<feature type="disulfide bond" evidence="2">
    <location>
        <begin position="34"/>
        <end position="49"/>
    </location>
</feature>
<protein>
    <submittedName>
        <fullName evidence="3">Uncharacterized protein</fullName>
    </submittedName>
</protein>
<keyword evidence="4" id="KW-1185">Reference proteome</keyword>
<evidence type="ECO:0000256" key="2">
    <source>
        <dbReference type="PROSITE-ProRule" id="PRU00124"/>
    </source>
</evidence>
<dbReference type="OrthoDB" id="1687175at2759"/>
<organism evidence="3 4">
    <name type="scientific">Trichoplax adhaerens</name>
    <name type="common">Trichoplax reptans</name>
    <dbReference type="NCBI Taxonomy" id="10228"/>
    <lineage>
        <taxon>Eukaryota</taxon>
        <taxon>Metazoa</taxon>
        <taxon>Placozoa</taxon>
        <taxon>Uniplacotomia</taxon>
        <taxon>Trichoplacea</taxon>
        <taxon>Trichoplacidae</taxon>
        <taxon>Trichoplax</taxon>
    </lineage>
</organism>
<dbReference type="InParanoid" id="B3RKX2"/>
<feature type="disulfide bond" evidence="2">
    <location>
        <begin position="22"/>
        <end position="40"/>
    </location>
</feature>
<dbReference type="InterPro" id="IPR002172">
    <property type="entry name" value="LDrepeatLR_classA_rpt"/>
</dbReference>
<dbReference type="CTD" id="6749864"/>
<comment type="caution">
    <text evidence="2">Lacks conserved residue(s) required for the propagation of feature annotation.</text>
</comment>
<dbReference type="InterPro" id="IPR036055">
    <property type="entry name" value="LDL_receptor-like_sf"/>
</dbReference>
<accession>B3RKX2</accession>
<gene>
    <name evidence="3" type="ORF">TRIADDRAFT_51797</name>
</gene>
<dbReference type="HOGENOM" id="CLU_1549624_0_0_1"/>
<sequence>MGVIELTIFKSAPDIPKALLECDDGACISYTDWCDYKNDCHDGSDEKYCGYPEKKICKEVNCCFSSPLFINTDPVVRRCSIYNYIEMCVNITCPAVCKCDSEKIDCSLHELINVPKVDLSIWKIYLLKDNLIKELKPENLKAFFGLRTFDAGSNKIQRIAPDSFNNLTQLSTL</sequence>
<dbReference type="InterPro" id="IPR032675">
    <property type="entry name" value="LRR_dom_sf"/>
</dbReference>
<dbReference type="PROSITE" id="PS50068">
    <property type="entry name" value="LDLRA_2"/>
    <property type="match status" value="1"/>
</dbReference>
<evidence type="ECO:0000256" key="1">
    <source>
        <dbReference type="ARBA" id="ARBA00023157"/>
    </source>
</evidence>
<evidence type="ECO:0000313" key="3">
    <source>
        <dbReference type="EMBL" id="EDV29448.1"/>
    </source>
</evidence>
<dbReference type="RefSeq" id="XP_002108650.1">
    <property type="nucleotide sequence ID" value="XM_002108614.1"/>
</dbReference>
<dbReference type="Gene3D" id="3.80.10.10">
    <property type="entry name" value="Ribonuclease Inhibitor"/>
    <property type="match status" value="1"/>
</dbReference>
<dbReference type="KEGG" id="tad:TRIADDRAFT_51797"/>
<keyword evidence="1 2" id="KW-1015">Disulfide bond</keyword>
<dbReference type="Proteomes" id="UP000009022">
    <property type="component" value="Unassembled WGS sequence"/>
</dbReference>
<dbReference type="Pfam" id="PF00057">
    <property type="entry name" value="Ldl_recept_a"/>
    <property type="match status" value="1"/>
</dbReference>